<dbReference type="EMBL" id="UAWO01000012">
    <property type="protein sequence ID" value="SQC85689.1"/>
    <property type="molecule type" value="Genomic_DNA"/>
</dbReference>
<dbReference type="RefSeq" id="WP_111946717.1">
    <property type="nucleotide sequence ID" value="NZ_CABPRN010000022.1"/>
</dbReference>
<name>A0A2X3KHF2_CLOPF</name>
<sequence length="97" mass="11760">MKNNTLFNSNYDLYFEPKNPITTPHEFIDEIIDYFSKKNQFVSILDECMEPKIKINDEEYICKLGEPFRQWKFFKTPINPIAGRFLGYKWVYIYKLS</sequence>
<dbReference type="Proteomes" id="UP000250234">
    <property type="component" value="Unassembled WGS sequence"/>
</dbReference>
<evidence type="ECO:0000313" key="1">
    <source>
        <dbReference type="EMBL" id="SQC85689.1"/>
    </source>
</evidence>
<proteinExistence type="predicted"/>
<organism evidence="1 2">
    <name type="scientific">Clostridium perfringens</name>
    <dbReference type="NCBI Taxonomy" id="1502"/>
    <lineage>
        <taxon>Bacteria</taxon>
        <taxon>Bacillati</taxon>
        <taxon>Bacillota</taxon>
        <taxon>Clostridia</taxon>
        <taxon>Eubacteriales</taxon>
        <taxon>Clostridiaceae</taxon>
        <taxon>Clostridium</taxon>
    </lineage>
</organism>
<protein>
    <submittedName>
        <fullName evidence="1">Uncharacterized protein</fullName>
    </submittedName>
</protein>
<dbReference type="AlphaFoldDB" id="A0A2X3KHF2"/>
<accession>A0A2X3KHF2</accession>
<gene>
    <name evidence="1" type="ORF">NCTC8081_03486</name>
</gene>
<reference evidence="1 2" key="1">
    <citation type="submission" date="2018-06" db="EMBL/GenBank/DDBJ databases">
        <authorList>
            <consortium name="Pathogen Informatics"/>
            <person name="Doyle S."/>
        </authorList>
    </citation>
    <scope>NUCLEOTIDE SEQUENCE [LARGE SCALE GENOMIC DNA]</scope>
    <source>
        <strain evidence="1 2">NCTC8081</strain>
    </source>
</reference>
<evidence type="ECO:0000313" key="2">
    <source>
        <dbReference type="Proteomes" id="UP000250234"/>
    </source>
</evidence>